<dbReference type="EMBL" id="VOOS01000007">
    <property type="protein sequence ID" value="TXB63721.1"/>
    <property type="molecule type" value="Genomic_DNA"/>
</dbReference>
<dbReference type="GO" id="GO:0008483">
    <property type="term" value="F:transaminase activity"/>
    <property type="evidence" value="ECO:0007669"/>
    <property type="project" value="UniProtKB-KW"/>
</dbReference>
<sequence>MTKVKIKKNDLKKPKNPILVTQPTLPNLDEFHASLKEIWASKWITNKGAFHQQFELELAKHLGVKYVSIFNNATIALLTALQALEIKGEVITTPYSFVATANSLMWNNLTPVFCDVDPIYGNLDAAKIENLITPNTTAIMPVHVYGTPCDVIAIEQVAKKHKLKVIYDAAHAFGVEVNNNSILNYGDLSVLSFHATKAFNTVEGGAIICHDDATKEKIDNLKNFGITDEITVVAPGINGKVNELIAAYGLLQLKTIDSDIEKCKTITTYYKEHLANIEGLKCMPDIKNTKLNYSYFPIFIDEEKFGMSRDELYFKLKENNIFGRRYFYPLITDFNTYKNFDSSNLPIAKKIASQVICLPIYAGLTTAEVNYITAIINS</sequence>
<keyword evidence="6" id="KW-0808">Transferase</keyword>
<dbReference type="OrthoDB" id="9810913at2"/>
<proteinExistence type="inferred from homology"/>
<dbReference type="Gene3D" id="3.40.640.10">
    <property type="entry name" value="Type I PLP-dependent aspartate aminotransferase-like (Major domain)"/>
    <property type="match status" value="1"/>
</dbReference>
<name>A0A5C6RMZ4_9FLAO</name>
<dbReference type="InterPro" id="IPR015424">
    <property type="entry name" value="PyrdxlP-dep_Trfase"/>
</dbReference>
<dbReference type="PANTHER" id="PTHR30244:SF9">
    <property type="entry name" value="PROTEIN RV3402C"/>
    <property type="match status" value="1"/>
</dbReference>
<dbReference type="InterPro" id="IPR000653">
    <property type="entry name" value="DegT/StrS_aminotransferase"/>
</dbReference>
<gene>
    <name evidence="6" type="ORF">FRY74_12560</name>
</gene>
<evidence type="ECO:0000256" key="5">
    <source>
        <dbReference type="RuleBase" id="RU004508"/>
    </source>
</evidence>
<dbReference type="SUPFAM" id="SSF53383">
    <property type="entry name" value="PLP-dependent transferases"/>
    <property type="match status" value="1"/>
</dbReference>
<keyword evidence="1 4" id="KW-0663">Pyridoxal phosphate</keyword>
<evidence type="ECO:0000313" key="6">
    <source>
        <dbReference type="EMBL" id="TXB63721.1"/>
    </source>
</evidence>
<evidence type="ECO:0000313" key="7">
    <source>
        <dbReference type="Proteomes" id="UP000321721"/>
    </source>
</evidence>
<evidence type="ECO:0000256" key="4">
    <source>
        <dbReference type="PIRSR" id="PIRSR000390-2"/>
    </source>
</evidence>
<dbReference type="GO" id="GO:0000271">
    <property type="term" value="P:polysaccharide biosynthetic process"/>
    <property type="evidence" value="ECO:0007669"/>
    <property type="project" value="TreeGrafter"/>
</dbReference>
<accession>A0A5C6RMZ4</accession>
<feature type="active site" description="Proton acceptor" evidence="3">
    <location>
        <position position="197"/>
    </location>
</feature>
<keyword evidence="7" id="KW-1185">Reference proteome</keyword>
<dbReference type="AlphaFoldDB" id="A0A5C6RMZ4"/>
<dbReference type="CDD" id="cd00616">
    <property type="entry name" value="AHBA_syn"/>
    <property type="match status" value="1"/>
</dbReference>
<evidence type="ECO:0000256" key="2">
    <source>
        <dbReference type="ARBA" id="ARBA00037999"/>
    </source>
</evidence>
<reference evidence="6 7" key="1">
    <citation type="submission" date="2019-08" db="EMBL/GenBank/DDBJ databases">
        <title>Genome of Vicingus serpentipes NCIMB 15042.</title>
        <authorList>
            <person name="Bowman J.P."/>
        </authorList>
    </citation>
    <scope>NUCLEOTIDE SEQUENCE [LARGE SCALE GENOMIC DNA]</scope>
    <source>
        <strain evidence="6 7">NCIMB 15042</strain>
    </source>
</reference>
<dbReference type="PIRSF" id="PIRSF000390">
    <property type="entry name" value="PLP_StrS"/>
    <property type="match status" value="1"/>
</dbReference>
<keyword evidence="6" id="KW-0032">Aminotransferase</keyword>
<dbReference type="InterPro" id="IPR015421">
    <property type="entry name" value="PyrdxlP-dep_Trfase_major"/>
</dbReference>
<comment type="caution">
    <text evidence="6">The sequence shown here is derived from an EMBL/GenBank/DDBJ whole genome shotgun (WGS) entry which is preliminary data.</text>
</comment>
<evidence type="ECO:0000256" key="1">
    <source>
        <dbReference type="ARBA" id="ARBA00022898"/>
    </source>
</evidence>
<evidence type="ECO:0000256" key="3">
    <source>
        <dbReference type="PIRSR" id="PIRSR000390-1"/>
    </source>
</evidence>
<dbReference type="GO" id="GO:0030170">
    <property type="term" value="F:pyridoxal phosphate binding"/>
    <property type="evidence" value="ECO:0007669"/>
    <property type="project" value="TreeGrafter"/>
</dbReference>
<dbReference type="Pfam" id="PF01041">
    <property type="entry name" value="DegT_DnrJ_EryC1"/>
    <property type="match status" value="1"/>
</dbReference>
<comment type="similarity">
    <text evidence="2 5">Belongs to the DegT/DnrJ/EryC1 family.</text>
</comment>
<protein>
    <submittedName>
        <fullName evidence="6">DegT/DnrJ/EryC1/StrS family aminotransferase</fullName>
    </submittedName>
</protein>
<organism evidence="6 7">
    <name type="scientific">Vicingus serpentipes</name>
    <dbReference type="NCBI Taxonomy" id="1926625"/>
    <lineage>
        <taxon>Bacteria</taxon>
        <taxon>Pseudomonadati</taxon>
        <taxon>Bacteroidota</taxon>
        <taxon>Flavobacteriia</taxon>
        <taxon>Flavobacteriales</taxon>
        <taxon>Vicingaceae</taxon>
        <taxon>Vicingus</taxon>
    </lineage>
</organism>
<feature type="modified residue" description="N6-(pyridoxal phosphate)lysine" evidence="4">
    <location>
        <position position="197"/>
    </location>
</feature>
<dbReference type="PANTHER" id="PTHR30244">
    <property type="entry name" value="TRANSAMINASE"/>
    <property type="match status" value="1"/>
</dbReference>
<dbReference type="Proteomes" id="UP000321721">
    <property type="component" value="Unassembled WGS sequence"/>
</dbReference>